<dbReference type="PROSITE" id="PS51192">
    <property type="entry name" value="HELICASE_ATP_BIND_1"/>
    <property type="match status" value="1"/>
</dbReference>
<evidence type="ECO:0000256" key="4">
    <source>
        <dbReference type="ARBA" id="ARBA00022801"/>
    </source>
</evidence>
<dbReference type="EC" id="3.6.4.13" evidence="1"/>
<organism evidence="15 16">
    <name type="scientific">Candidatus Nitrobium versatile</name>
    <dbReference type="NCBI Taxonomy" id="2884831"/>
    <lineage>
        <taxon>Bacteria</taxon>
        <taxon>Pseudomonadati</taxon>
        <taxon>Nitrospirota</taxon>
        <taxon>Nitrospiria</taxon>
        <taxon>Nitrospirales</taxon>
        <taxon>Nitrospiraceae</taxon>
        <taxon>Candidatus Nitrobium</taxon>
    </lineage>
</organism>
<dbReference type="Proteomes" id="UP000705867">
    <property type="component" value="Unassembled WGS sequence"/>
</dbReference>
<dbReference type="PROSITE" id="PS00039">
    <property type="entry name" value="DEAD_ATP_HELICASE"/>
    <property type="match status" value="1"/>
</dbReference>
<dbReference type="SUPFAM" id="SSF52540">
    <property type="entry name" value="P-loop containing nucleoside triphosphate hydrolases"/>
    <property type="match status" value="1"/>
</dbReference>
<dbReference type="InterPro" id="IPR011545">
    <property type="entry name" value="DEAD/DEAH_box_helicase_dom"/>
</dbReference>
<evidence type="ECO:0000259" key="12">
    <source>
        <dbReference type="PROSITE" id="PS51192"/>
    </source>
</evidence>
<dbReference type="InterPro" id="IPR012677">
    <property type="entry name" value="Nucleotide-bd_a/b_plait_sf"/>
</dbReference>
<comment type="caution">
    <text evidence="15">The sequence shown here is derived from an EMBL/GenBank/DDBJ whole genome shotgun (WGS) entry which is preliminary data.</text>
</comment>
<dbReference type="InterPro" id="IPR005580">
    <property type="entry name" value="DbpA/CsdA_RNA-bd_dom"/>
</dbReference>
<evidence type="ECO:0000259" key="13">
    <source>
        <dbReference type="PROSITE" id="PS51194"/>
    </source>
</evidence>
<dbReference type="GO" id="GO:0005829">
    <property type="term" value="C:cytosol"/>
    <property type="evidence" value="ECO:0007669"/>
    <property type="project" value="TreeGrafter"/>
</dbReference>
<keyword evidence="4 11" id="KW-0378">Hydrolase</keyword>
<evidence type="ECO:0000256" key="5">
    <source>
        <dbReference type="ARBA" id="ARBA00022806"/>
    </source>
</evidence>
<dbReference type="GO" id="GO:0005524">
    <property type="term" value="F:ATP binding"/>
    <property type="evidence" value="ECO:0007669"/>
    <property type="project" value="UniProtKB-KW"/>
</dbReference>
<reference evidence="15" key="1">
    <citation type="journal article" date="2021" name="bioRxiv">
        <title>Unraveling nitrogen, sulfur and carbon metabolic pathways and microbial community transcriptional responses to substrate deprivation and toxicity stresses in a bioreactor mimicking anoxic brackish coastal sediment conditions.</title>
        <authorList>
            <person name="Martins P.D."/>
            <person name="Echeveste M.J."/>
            <person name="Arshad A."/>
            <person name="Kurth J."/>
            <person name="Ouboter H."/>
            <person name="Jetten M.S.M."/>
            <person name="Welte C.U."/>
        </authorList>
    </citation>
    <scope>NUCLEOTIDE SEQUENCE</scope>
    <source>
        <strain evidence="15">MAG_39</strain>
    </source>
</reference>
<dbReference type="GO" id="GO:0042255">
    <property type="term" value="P:ribosome assembly"/>
    <property type="evidence" value="ECO:0007669"/>
    <property type="project" value="UniProtKB-ARBA"/>
</dbReference>
<keyword evidence="5 11" id="KW-0347">Helicase</keyword>
<comment type="catalytic activity">
    <reaction evidence="8">
        <text>ATP + H2O = ADP + phosphate + H(+)</text>
        <dbReference type="Rhea" id="RHEA:13065"/>
        <dbReference type="ChEBI" id="CHEBI:15377"/>
        <dbReference type="ChEBI" id="CHEBI:15378"/>
        <dbReference type="ChEBI" id="CHEBI:30616"/>
        <dbReference type="ChEBI" id="CHEBI:43474"/>
        <dbReference type="ChEBI" id="CHEBI:456216"/>
        <dbReference type="EC" id="3.6.4.13"/>
    </reaction>
</comment>
<dbReference type="Gene3D" id="3.40.50.300">
    <property type="entry name" value="P-loop containing nucleotide triphosphate hydrolases"/>
    <property type="match status" value="2"/>
</dbReference>
<dbReference type="GO" id="GO:0003724">
    <property type="term" value="F:RNA helicase activity"/>
    <property type="evidence" value="ECO:0007669"/>
    <property type="project" value="UniProtKB-EC"/>
</dbReference>
<dbReference type="InterPro" id="IPR044742">
    <property type="entry name" value="DEAD/DEAH_RhlB"/>
</dbReference>
<evidence type="ECO:0000256" key="1">
    <source>
        <dbReference type="ARBA" id="ARBA00012552"/>
    </source>
</evidence>
<dbReference type="GO" id="GO:0005840">
    <property type="term" value="C:ribosome"/>
    <property type="evidence" value="ECO:0007669"/>
    <property type="project" value="TreeGrafter"/>
</dbReference>
<keyword evidence="3 11" id="KW-0547">Nucleotide-binding</keyword>
<dbReference type="SMART" id="SM00487">
    <property type="entry name" value="DEXDc"/>
    <property type="match status" value="1"/>
</dbReference>
<dbReference type="CDD" id="cd00268">
    <property type="entry name" value="DEADc"/>
    <property type="match status" value="1"/>
</dbReference>
<dbReference type="PROSITE" id="PS51194">
    <property type="entry name" value="HELICASE_CTER"/>
    <property type="match status" value="1"/>
</dbReference>
<dbReference type="Pfam" id="PF00271">
    <property type="entry name" value="Helicase_C"/>
    <property type="match status" value="1"/>
</dbReference>
<dbReference type="PANTHER" id="PTHR47963:SF8">
    <property type="entry name" value="ATP-DEPENDENT RNA HELICASE DEAD"/>
    <property type="match status" value="1"/>
</dbReference>
<feature type="domain" description="Helicase ATP-binding" evidence="12">
    <location>
        <begin position="32"/>
        <end position="201"/>
    </location>
</feature>
<dbReference type="Pfam" id="PF03880">
    <property type="entry name" value="DbpA"/>
    <property type="match status" value="1"/>
</dbReference>
<evidence type="ECO:0000256" key="2">
    <source>
        <dbReference type="ARBA" id="ARBA00022490"/>
    </source>
</evidence>
<feature type="short sequence motif" description="Q motif" evidence="10">
    <location>
        <begin position="1"/>
        <end position="29"/>
    </location>
</feature>
<name>A0A953M2T5_9BACT</name>
<accession>A0A953M2T5</accession>
<evidence type="ECO:0000256" key="8">
    <source>
        <dbReference type="ARBA" id="ARBA00047984"/>
    </source>
</evidence>
<dbReference type="CDD" id="cd18787">
    <property type="entry name" value="SF2_C_DEAD"/>
    <property type="match status" value="1"/>
</dbReference>
<evidence type="ECO:0000256" key="10">
    <source>
        <dbReference type="PROSITE-ProRule" id="PRU00552"/>
    </source>
</evidence>
<sequence length="521" mass="58663">MKFEEFSLSRETLKAISEIGFEEPTPIQMSAMPLVLQGHDIVGQAQTGTGKTAAFGIPIVEKCQRNKKPFALILEPTRELAVQVAQEINRIGKYKKSVVLPVYGGKSIENQIRALQRGVDVVVGTPGRIIDHLNRATLSLSGIQIVVLDEADEMLNMGFIEDIETILKSTPSERQTLLFSATMPQPIMNIARRYMRNPERVKVNTKDVVVPEIKQVFYEVREEAKINALSRLLDVEDPELAIVFCHTKREVDEVSLKLQQMGYNASALHGDYTQARRDEVMTKFKNGMLDVLVATDVAARGLDIQNVTHVINYNIPQNPENYIHRIGRTGRAGKSGMAITLVTPREYRHLRLIEKTAQTVIGKKRLPTAEDALKARDKKVSRDIAEIIEEERHLAYLQVVKSLEETHRFEDIAAAALYAAYGEIQEKPMEESYEKPGMVRLFMTIGRKDRIQVADIVKSIASEANIPYSKIGNIDMLEKFTFVEIPTELADRVIRSIDDMMMKGKRVKVKQAHARTAKDAG</sequence>
<dbReference type="AlphaFoldDB" id="A0A953M2T5"/>
<protein>
    <recommendedName>
        <fullName evidence="9">DEAD-box ATP-dependent RNA helicase RhpA</fullName>
        <ecNumber evidence="1">3.6.4.13</ecNumber>
    </recommendedName>
</protein>
<keyword evidence="2" id="KW-0963">Cytoplasm</keyword>
<dbReference type="InterPro" id="IPR001650">
    <property type="entry name" value="Helicase_C-like"/>
</dbReference>
<evidence type="ECO:0000256" key="7">
    <source>
        <dbReference type="ARBA" id="ARBA00038437"/>
    </source>
</evidence>
<dbReference type="EMBL" id="JAIOIV010000131">
    <property type="protein sequence ID" value="MBZ0157923.1"/>
    <property type="molecule type" value="Genomic_DNA"/>
</dbReference>
<dbReference type="Gene3D" id="3.30.70.330">
    <property type="match status" value="1"/>
</dbReference>
<gene>
    <name evidence="15" type="ORF">K8I29_17130</name>
</gene>
<proteinExistence type="inferred from homology"/>
<dbReference type="SMART" id="SM00490">
    <property type="entry name" value="HELICc"/>
    <property type="match status" value="1"/>
</dbReference>
<evidence type="ECO:0000256" key="6">
    <source>
        <dbReference type="ARBA" id="ARBA00022840"/>
    </source>
</evidence>
<feature type="domain" description="DEAD-box RNA helicase Q" evidence="14">
    <location>
        <begin position="1"/>
        <end position="29"/>
    </location>
</feature>
<dbReference type="PANTHER" id="PTHR47963">
    <property type="entry name" value="DEAD-BOX ATP-DEPENDENT RNA HELICASE 47, MITOCHONDRIAL"/>
    <property type="match status" value="1"/>
</dbReference>
<evidence type="ECO:0000256" key="3">
    <source>
        <dbReference type="ARBA" id="ARBA00022741"/>
    </source>
</evidence>
<dbReference type="GO" id="GO:0016787">
    <property type="term" value="F:hydrolase activity"/>
    <property type="evidence" value="ECO:0007669"/>
    <property type="project" value="UniProtKB-KW"/>
</dbReference>
<keyword evidence="6 11" id="KW-0067">ATP-binding</keyword>
<evidence type="ECO:0000256" key="11">
    <source>
        <dbReference type="RuleBase" id="RU000492"/>
    </source>
</evidence>
<evidence type="ECO:0000313" key="15">
    <source>
        <dbReference type="EMBL" id="MBZ0157923.1"/>
    </source>
</evidence>
<dbReference type="GO" id="GO:0009409">
    <property type="term" value="P:response to cold"/>
    <property type="evidence" value="ECO:0007669"/>
    <property type="project" value="TreeGrafter"/>
</dbReference>
<comment type="similarity">
    <text evidence="7 11">Belongs to the DEAD box helicase family.</text>
</comment>
<dbReference type="InterPro" id="IPR027417">
    <property type="entry name" value="P-loop_NTPase"/>
</dbReference>
<dbReference type="InterPro" id="IPR000629">
    <property type="entry name" value="RNA-helicase_DEAD-box_CS"/>
</dbReference>
<evidence type="ECO:0000313" key="16">
    <source>
        <dbReference type="Proteomes" id="UP000705867"/>
    </source>
</evidence>
<dbReference type="FunFam" id="3.40.50.300:FF:000108">
    <property type="entry name" value="ATP-dependent RNA helicase RhlE"/>
    <property type="match status" value="1"/>
</dbReference>
<dbReference type="Pfam" id="PF00270">
    <property type="entry name" value="DEAD"/>
    <property type="match status" value="1"/>
</dbReference>
<dbReference type="InterPro" id="IPR014014">
    <property type="entry name" value="RNA_helicase_DEAD_Q_motif"/>
</dbReference>
<dbReference type="InterPro" id="IPR014001">
    <property type="entry name" value="Helicase_ATP-bd"/>
</dbReference>
<feature type="domain" description="Helicase C-terminal" evidence="13">
    <location>
        <begin position="212"/>
        <end position="374"/>
    </location>
</feature>
<reference evidence="15" key="2">
    <citation type="submission" date="2021-08" db="EMBL/GenBank/DDBJ databases">
        <authorList>
            <person name="Dalcin Martins P."/>
        </authorList>
    </citation>
    <scope>NUCLEOTIDE SEQUENCE</scope>
    <source>
        <strain evidence="15">MAG_39</strain>
    </source>
</reference>
<evidence type="ECO:0000256" key="9">
    <source>
        <dbReference type="ARBA" id="ARBA00074363"/>
    </source>
</evidence>
<evidence type="ECO:0000259" key="14">
    <source>
        <dbReference type="PROSITE" id="PS51195"/>
    </source>
</evidence>
<dbReference type="GO" id="GO:0033592">
    <property type="term" value="F:RNA strand annealing activity"/>
    <property type="evidence" value="ECO:0007669"/>
    <property type="project" value="TreeGrafter"/>
</dbReference>
<dbReference type="InterPro" id="IPR050547">
    <property type="entry name" value="DEAD_box_RNA_helicases"/>
</dbReference>
<dbReference type="CDD" id="cd12252">
    <property type="entry name" value="RRM_DbpA"/>
    <property type="match status" value="1"/>
</dbReference>
<dbReference type="PROSITE" id="PS51195">
    <property type="entry name" value="Q_MOTIF"/>
    <property type="match status" value="1"/>
</dbReference>